<reference evidence="1 2" key="1">
    <citation type="journal article" date="2013" name="Nat. Genet.">
        <title>The high-quality draft genome of peach (Prunus persica) identifies unique patterns of genetic diversity, domestication and genome evolution.</title>
        <authorList>
            <consortium name="International Peach Genome Initiative"/>
            <person name="Verde I."/>
            <person name="Abbott A.G."/>
            <person name="Scalabrin S."/>
            <person name="Jung S."/>
            <person name="Shu S."/>
            <person name="Marroni F."/>
            <person name="Zhebentyayeva T."/>
            <person name="Dettori M.T."/>
            <person name="Grimwood J."/>
            <person name="Cattonaro F."/>
            <person name="Zuccolo A."/>
            <person name="Rossini L."/>
            <person name="Jenkins J."/>
            <person name="Vendramin E."/>
            <person name="Meisel L.A."/>
            <person name="Decroocq V."/>
            <person name="Sosinski B."/>
            <person name="Prochnik S."/>
            <person name="Mitros T."/>
            <person name="Policriti A."/>
            <person name="Cipriani G."/>
            <person name="Dondini L."/>
            <person name="Ficklin S."/>
            <person name="Goodstein D.M."/>
            <person name="Xuan P."/>
            <person name="Del Fabbro C."/>
            <person name="Aramini V."/>
            <person name="Copetti D."/>
            <person name="Gonzalez S."/>
            <person name="Horner D.S."/>
            <person name="Falchi R."/>
            <person name="Lucas S."/>
            <person name="Mica E."/>
            <person name="Maldonado J."/>
            <person name="Lazzari B."/>
            <person name="Bielenberg D."/>
            <person name="Pirona R."/>
            <person name="Miculan M."/>
            <person name="Barakat A."/>
            <person name="Testolin R."/>
            <person name="Stella A."/>
            <person name="Tartarini S."/>
            <person name="Tonutti P."/>
            <person name="Arus P."/>
            <person name="Orellana A."/>
            <person name="Wells C."/>
            <person name="Main D."/>
            <person name="Vizzotto G."/>
            <person name="Silva H."/>
            <person name="Salamini F."/>
            <person name="Schmutz J."/>
            <person name="Morgante M."/>
            <person name="Rokhsar D.S."/>
        </authorList>
    </citation>
    <scope>NUCLEOTIDE SEQUENCE [LARGE SCALE GENOMIC DNA]</scope>
    <source>
        <strain evidence="2">cv. Nemared</strain>
    </source>
</reference>
<dbReference type="Proteomes" id="UP000006882">
    <property type="component" value="Chromosome G8"/>
</dbReference>
<accession>A0A251MTD6</accession>
<name>A0A251MTD6_PRUPE</name>
<keyword evidence="2" id="KW-1185">Reference proteome</keyword>
<dbReference type="EMBL" id="CM007658">
    <property type="protein sequence ID" value="ONH90370.1"/>
    <property type="molecule type" value="Genomic_DNA"/>
</dbReference>
<proteinExistence type="predicted"/>
<protein>
    <submittedName>
        <fullName evidence="1">Uncharacterized protein</fullName>
    </submittedName>
</protein>
<sequence length="91" mass="10261">MVDPGKLSFTPKKGKPSVVMFSCLQETRSCYVCYGSNIGQAAFDEAQAFRDSVSVWSCYCCKNGWSCKRRWCSQCVSFAATVEMLIIFSWI</sequence>
<gene>
    <name evidence="1" type="ORF">PRUPE_8G050200</name>
</gene>
<evidence type="ECO:0000313" key="1">
    <source>
        <dbReference type="EMBL" id="ONH90370.1"/>
    </source>
</evidence>
<dbReference type="Gramene" id="ONH90370">
    <property type="protein sequence ID" value="ONH90370"/>
    <property type="gene ID" value="PRUPE_8G050200"/>
</dbReference>
<dbReference type="AlphaFoldDB" id="A0A251MTD6"/>
<organism evidence="1 2">
    <name type="scientific">Prunus persica</name>
    <name type="common">Peach</name>
    <name type="synonym">Amygdalus persica</name>
    <dbReference type="NCBI Taxonomy" id="3760"/>
    <lineage>
        <taxon>Eukaryota</taxon>
        <taxon>Viridiplantae</taxon>
        <taxon>Streptophyta</taxon>
        <taxon>Embryophyta</taxon>
        <taxon>Tracheophyta</taxon>
        <taxon>Spermatophyta</taxon>
        <taxon>Magnoliopsida</taxon>
        <taxon>eudicotyledons</taxon>
        <taxon>Gunneridae</taxon>
        <taxon>Pentapetalae</taxon>
        <taxon>rosids</taxon>
        <taxon>fabids</taxon>
        <taxon>Rosales</taxon>
        <taxon>Rosaceae</taxon>
        <taxon>Amygdaloideae</taxon>
        <taxon>Amygdaleae</taxon>
        <taxon>Prunus</taxon>
    </lineage>
</organism>
<evidence type="ECO:0000313" key="2">
    <source>
        <dbReference type="Proteomes" id="UP000006882"/>
    </source>
</evidence>